<gene>
    <name evidence="9" type="ORF">A5792_11420</name>
</gene>
<dbReference type="InterPro" id="IPR015879">
    <property type="entry name" value="Ring_hydroxy_dOase_asu_C_dom"/>
</dbReference>
<dbReference type="Pfam" id="PF00848">
    <property type="entry name" value="Ring_hydroxyl_A"/>
    <property type="match status" value="1"/>
</dbReference>
<dbReference type="AlphaFoldDB" id="A0A1A0RHC0"/>
<dbReference type="GO" id="GO:0016705">
    <property type="term" value="F:oxidoreductase activity, acting on paired donors, with incorporation or reduction of molecular oxygen"/>
    <property type="evidence" value="ECO:0007669"/>
    <property type="project" value="UniProtKB-ARBA"/>
</dbReference>
<evidence type="ECO:0000256" key="1">
    <source>
        <dbReference type="ARBA" id="ARBA00001962"/>
    </source>
</evidence>
<comment type="caution">
    <text evidence="9">The sequence shown here is derived from an EMBL/GenBank/DDBJ whole genome shotgun (WGS) entry which is preliminary data.</text>
</comment>
<dbReference type="PANTHER" id="PTHR43756:SF5">
    <property type="entry name" value="CHOLINE MONOOXYGENASE, CHLOROPLASTIC"/>
    <property type="match status" value="1"/>
</dbReference>
<organism evidence="9 10">
    <name type="scientific">Mycolicibacterium peregrinum</name>
    <name type="common">Mycobacterium peregrinum</name>
    <dbReference type="NCBI Taxonomy" id="43304"/>
    <lineage>
        <taxon>Bacteria</taxon>
        <taxon>Bacillati</taxon>
        <taxon>Actinomycetota</taxon>
        <taxon>Actinomycetes</taxon>
        <taxon>Mycobacteriales</taxon>
        <taxon>Mycobacteriaceae</taxon>
        <taxon>Mycolicibacterium</taxon>
    </lineage>
</organism>
<keyword evidence="4" id="KW-0560">Oxidoreductase</keyword>
<evidence type="ECO:0000256" key="2">
    <source>
        <dbReference type="ARBA" id="ARBA00022714"/>
    </source>
</evidence>
<comment type="cofactor">
    <cofactor evidence="1">
        <name>Fe cation</name>
        <dbReference type="ChEBI" id="CHEBI:24875"/>
    </cofactor>
</comment>
<reference evidence="10" key="1">
    <citation type="submission" date="2016-06" db="EMBL/GenBank/DDBJ databases">
        <authorList>
            <person name="Sutton G."/>
            <person name="Brinkac L."/>
            <person name="Sanka R."/>
            <person name="Adams M."/>
            <person name="Lau E."/>
            <person name="Mehaffy C."/>
            <person name="Tameris M."/>
            <person name="Hatherill M."/>
            <person name="Hanekom W."/>
            <person name="Mahomed H."/>
            <person name="Mcshane H."/>
        </authorList>
    </citation>
    <scope>NUCLEOTIDE SEQUENCE [LARGE SCALE GENOMIC DNA]</scope>
    <source>
        <strain evidence="10">852002-51209_SCH5440388</strain>
    </source>
</reference>
<dbReference type="InterPro" id="IPR036922">
    <property type="entry name" value="Rieske_2Fe-2S_sf"/>
</dbReference>
<evidence type="ECO:0000313" key="9">
    <source>
        <dbReference type="EMBL" id="OBB33702.1"/>
    </source>
</evidence>
<accession>A0A1A0RHC0</accession>
<dbReference type="Proteomes" id="UP000093902">
    <property type="component" value="Unassembled WGS sequence"/>
</dbReference>
<keyword evidence="6" id="KW-0411">Iron-sulfur</keyword>
<sequence length="391" mass="44330">MTAESVMPLPDTHGLGTDPIPTGPYYRPEYFEFEREAIFKRTWLQIGHVCELPEPNSYIVRDVEVADTTVLITRGKDGEIRAFHNVCTHRATQLVFDRGGQRSSFSCQYHGWNFTPDGRLRSAPDFGNFYVDKSQCGLPKIALDVCAGLIFINLDPEPRQSLREFLGPMTAKLELLPVAQATTFTEYVYEIDANWKLTFDNFQENYHLRFIHPRSGGNGPTGPDNPFGYPTDIGFTGPHRYQTVWTNPEFSPTEVQGIALMKQLEAAMARQLEFNMDYLVLFPNFFIFGMAIQHFSHVVYPISATKSRGVVRLYWVGDDNNASERFAREYAACTTLDIHSEDRAVIEAGQRGISSGALSHIHFQAQEVLLRHLYHEVDAAVSAYQAEQVTR</sequence>
<dbReference type="EMBL" id="LZSO01000008">
    <property type="protein sequence ID" value="OBB33702.1"/>
    <property type="molecule type" value="Genomic_DNA"/>
</dbReference>
<dbReference type="PROSITE" id="PS51296">
    <property type="entry name" value="RIESKE"/>
    <property type="match status" value="1"/>
</dbReference>
<dbReference type="GO" id="GO:0004497">
    <property type="term" value="F:monooxygenase activity"/>
    <property type="evidence" value="ECO:0007669"/>
    <property type="project" value="UniProtKB-ARBA"/>
</dbReference>
<dbReference type="InterPro" id="IPR001663">
    <property type="entry name" value="Rng_hydr_dOase-A"/>
</dbReference>
<keyword evidence="3" id="KW-0479">Metal-binding</keyword>
<dbReference type="SUPFAM" id="SSF50022">
    <property type="entry name" value="ISP domain"/>
    <property type="match status" value="1"/>
</dbReference>
<evidence type="ECO:0000256" key="6">
    <source>
        <dbReference type="ARBA" id="ARBA00023014"/>
    </source>
</evidence>
<dbReference type="Gene3D" id="3.90.380.10">
    <property type="entry name" value="Naphthalene 1,2-dioxygenase Alpha Subunit, Chain A, domain 1"/>
    <property type="match status" value="1"/>
</dbReference>
<dbReference type="Gene3D" id="2.102.10.10">
    <property type="entry name" value="Rieske [2Fe-2S] iron-sulphur domain"/>
    <property type="match status" value="1"/>
</dbReference>
<dbReference type="PRINTS" id="PR00090">
    <property type="entry name" value="RNGDIOXGNASE"/>
</dbReference>
<evidence type="ECO:0000259" key="8">
    <source>
        <dbReference type="PROSITE" id="PS51296"/>
    </source>
</evidence>
<name>A0A1A0RHC0_MYCPR</name>
<evidence type="ECO:0000256" key="5">
    <source>
        <dbReference type="ARBA" id="ARBA00023004"/>
    </source>
</evidence>
<feature type="domain" description="Rieske" evidence="8">
    <location>
        <begin position="47"/>
        <end position="152"/>
    </location>
</feature>
<evidence type="ECO:0000313" key="10">
    <source>
        <dbReference type="Proteomes" id="UP000093902"/>
    </source>
</evidence>
<keyword evidence="7" id="KW-0520">NAD</keyword>
<dbReference type="SUPFAM" id="SSF55961">
    <property type="entry name" value="Bet v1-like"/>
    <property type="match status" value="1"/>
</dbReference>
<evidence type="ECO:0000256" key="4">
    <source>
        <dbReference type="ARBA" id="ARBA00023002"/>
    </source>
</evidence>
<keyword evidence="2" id="KW-0001">2Fe-2S</keyword>
<dbReference type="PANTHER" id="PTHR43756">
    <property type="entry name" value="CHOLINE MONOOXYGENASE, CHLOROPLASTIC"/>
    <property type="match status" value="1"/>
</dbReference>
<keyword evidence="5" id="KW-0408">Iron</keyword>
<dbReference type="PROSITE" id="PS00570">
    <property type="entry name" value="RING_HYDROXYL_ALPHA"/>
    <property type="match status" value="1"/>
</dbReference>
<dbReference type="CDD" id="cd00680">
    <property type="entry name" value="RHO_alpha_C"/>
    <property type="match status" value="1"/>
</dbReference>
<dbReference type="GO" id="GO:0051537">
    <property type="term" value="F:2 iron, 2 sulfur cluster binding"/>
    <property type="evidence" value="ECO:0007669"/>
    <property type="project" value="UniProtKB-KW"/>
</dbReference>
<dbReference type="GO" id="GO:0005506">
    <property type="term" value="F:iron ion binding"/>
    <property type="evidence" value="ECO:0007669"/>
    <property type="project" value="InterPro"/>
</dbReference>
<dbReference type="CDD" id="cd03469">
    <property type="entry name" value="Rieske_RO_Alpha_N"/>
    <property type="match status" value="1"/>
</dbReference>
<dbReference type="Pfam" id="PF00355">
    <property type="entry name" value="Rieske"/>
    <property type="match status" value="1"/>
</dbReference>
<protein>
    <submittedName>
        <fullName evidence="9">(2Fe-2S)-binding protein</fullName>
    </submittedName>
</protein>
<dbReference type="OrthoDB" id="5243643at2"/>
<evidence type="ECO:0000256" key="3">
    <source>
        <dbReference type="ARBA" id="ARBA00022723"/>
    </source>
</evidence>
<proteinExistence type="predicted"/>
<dbReference type="InterPro" id="IPR015881">
    <property type="entry name" value="ARHD_Rieske_2Fe_2S"/>
</dbReference>
<dbReference type="InterPro" id="IPR017941">
    <property type="entry name" value="Rieske_2Fe-2S"/>
</dbReference>
<evidence type="ECO:0000256" key="7">
    <source>
        <dbReference type="ARBA" id="ARBA00023027"/>
    </source>
</evidence>